<evidence type="ECO:0000313" key="1">
    <source>
        <dbReference type="EMBL" id="KAK4028119.1"/>
    </source>
</evidence>
<comment type="caution">
    <text evidence="1">The sequence shown here is derived from an EMBL/GenBank/DDBJ whole genome shotgun (WGS) entry which is preliminary data.</text>
</comment>
<accession>A0ABR0ASM6</accession>
<keyword evidence="2" id="KW-1185">Reference proteome</keyword>
<dbReference type="Proteomes" id="UP001234178">
    <property type="component" value="Unassembled WGS sequence"/>
</dbReference>
<name>A0ABR0ASM6_9CRUS</name>
<protein>
    <submittedName>
        <fullName evidence="1">Uncharacterized protein</fullName>
    </submittedName>
</protein>
<proteinExistence type="predicted"/>
<reference evidence="1 2" key="1">
    <citation type="journal article" date="2023" name="Nucleic Acids Res.">
        <title>The hologenome of Daphnia magna reveals possible DNA methylation and microbiome-mediated evolution of the host genome.</title>
        <authorList>
            <person name="Chaturvedi A."/>
            <person name="Li X."/>
            <person name="Dhandapani V."/>
            <person name="Marshall H."/>
            <person name="Kissane S."/>
            <person name="Cuenca-Cambronero M."/>
            <person name="Asole G."/>
            <person name="Calvet F."/>
            <person name="Ruiz-Romero M."/>
            <person name="Marangio P."/>
            <person name="Guigo R."/>
            <person name="Rago D."/>
            <person name="Mirbahai L."/>
            <person name="Eastwood N."/>
            <person name="Colbourne J.K."/>
            <person name="Zhou J."/>
            <person name="Mallon E."/>
            <person name="Orsini L."/>
        </authorList>
    </citation>
    <scope>NUCLEOTIDE SEQUENCE [LARGE SCALE GENOMIC DNA]</scope>
    <source>
        <strain evidence="1">LRV0_1</strain>
    </source>
</reference>
<gene>
    <name evidence="1" type="ORF">OUZ56_017297</name>
</gene>
<sequence length="159" mass="18011">MVLLEQKGDNHYQKLEERLKTSRETRELLQQSPATVAHPMETHLTQIRGSVLYRRANYSPSGLRICVSFLERTSPAIALFYRSVVQGANDSSLRKDNQSPFSPSTISLGSRLAICILKQLANEVYLNLTPITLHKHSSKNKSEQRVEFKVKRGQACSKI</sequence>
<organism evidence="1 2">
    <name type="scientific">Daphnia magna</name>
    <dbReference type="NCBI Taxonomy" id="35525"/>
    <lineage>
        <taxon>Eukaryota</taxon>
        <taxon>Metazoa</taxon>
        <taxon>Ecdysozoa</taxon>
        <taxon>Arthropoda</taxon>
        <taxon>Crustacea</taxon>
        <taxon>Branchiopoda</taxon>
        <taxon>Diplostraca</taxon>
        <taxon>Cladocera</taxon>
        <taxon>Anomopoda</taxon>
        <taxon>Daphniidae</taxon>
        <taxon>Daphnia</taxon>
    </lineage>
</organism>
<evidence type="ECO:0000313" key="2">
    <source>
        <dbReference type="Proteomes" id="UP001234178"/>
    </source>
</evidence>
<dbReference type="EMBL" id="JAOYFB010000038">
    <property type="protein sequence ID" value="KAK4028119.1"/>
    <property type="molecule type" value="Genomic_DNA"/>
</dbReference>